<reference evidence="9" key="1">
    <citation type="journal article" date="2019" name="Int. J. Syst. Evol. Microbiol.">
        <title>The Global Catalogue of Microorganisms (GCM) 10K type strain sequencing project: providing services to taxonomists for standard genome sequencing and annotation.</title>
        <authorList>
            <consortium name="The Broad Institute Genomics Platform"/>
            <consortium name="The Broad Institute Genome Sequencing Center for Infectious Disease"/>
            <person name="Wu L."/>
            <person name="Ma J."/>
        </authorList>
    </citation>
    <scope>NUCLEOTIDE SEQUENCE [LARGE SCALE GENOMIC DNA]</scope>
    <source>
        <strain evidence="9">KCTC 3950</strain>
    </source>
</reference>
<name>A0ABW5PB19_9BACL</name>
<dbReference type="PANTHER" id="PTHR35007">
    <property type="entry name" value="INTEGRAL MEMBRANE PROTEIN-RELATED"/>
    <property type="match status" value="1"/>
</dbReference>
<feature type="transmembrane region" description="Helical" evidence="6">
    <location>
        <begin position="67"/>
        <end position="84"/>
    </location>
</feature>
<keyword evidence="9" id="KW-1185">Reference proteome</keyword>
<evidence type="ECO:0000259" key="7">
    <source>
        <dbReference type="Pfam" id="PF00482"/>
    </source>
</evidence>
<evidence type="ECO:0000256" key="3">
    <source>
        <dbReference type="ARBA" id="ARBA00022692"/>
    </source>
</evidence>
<feature type="transmembrane region" description="Helical" evidence="6">
    <location>
        <begin position="6"/>
        <end position="24"/>
    </location>
</feature>
<keyword evidence="5 6" id="KW-0472">Membrane</keyword>
<keyword evidence="2" id="KW-1003">Cell membrane</keyword>
<comment type="subcellular location">
    <subcellularLocation>
        <location evidence="1">Cell membrane</location>
        <topology evidence="1">Multi-pass membrane protein</topology>
    </subcellularLocation>
</comment>
<evidence type="ECO:0000256" key="2">
    <source>
        <dbReference type="ARBA" id="ARBA00022475"/>
    </source>
</evidence>
<organism evidence="8 9">
    <name type="scientific">Paenibacillus gansuensis</name>
    <dbReference type="NCBI Taxonomy" id="306542"/>
    <lineage>
        <taxon>Bacteria</taxon>
        <taxon>Bacillati</taxon>
        <taxon>Bacillota</taxon>
        <taxon>Bacilli</taxon>
        <taxon>Bacillales</taxon>
        <taxon>Paenibacillaceae</taxon>
        <taxon>Paenibacillus</taxon>
    </lineage>
</organism>
<gene>
    <name evidence="8" type="ORF">ACFSUF_06960</name>
</gene>
<dbReference type="PANTHER" id="PTHR35007:SF1">
    <property type="entry name" value="PILUS ASSEMBLY PROTEIN"/>
    <property type="match status" value="1"/>
</dbReference>
<comment type="caution">
    <text evidence="8">The sequence shown here is derived from an EMBL/GenBank/DDBJ whole genome shotgun (WGS) entry which is preliminary data.</text>
</comment>
<evidence type="ECO:0000256" key="5">
    <source>
        <dbReference type="ARBA" id="ARBA00023136"/>
    </source>
</evidence>
<feature type="transmembrane region" description="Helical" evidence="6">
    <location>
        <begin position="270"/>
        <end position="291"/>
    </location>
</feature>
<dbReference type="InterPro" id="IPR018076">
    <property type="entry name" value="T2SS_GspF_dom"/>
</dbReference>
<evidence type="ECO:0000256" key="6">
    <source>
        <dbReference type="SAM" id="Phobius"/>
    </source>
</evidence>
<dbReference type="Proteomes" id="UP001597541">
    <property type="component" value="Unassembled WGS sequence"/>
</dbReference>
<evidence type="ECO:0000313" key="9">
    <source>
        <dbReference type="Proteomes" id="UP001597541"/>
    </source>
</evidence>
<feature type="transmembrane region" description="Helical" evidence="6">
    <location>
        <begin position="244"/>
        <end position="264"/>
    </location>
</feature>
<dbReference type="RefSeq" id="WP_377601446.1">
    <property type="nucleotide sequence ID" value="NZ_JBHUME010000005.1"/>
</dbReference>
<evidence type="ECO:0000256" key="4">
    <source>
        <dbReference type="ARBA" id="ARBA00022989"/>
    </source>
</evidence>
<sequence>MIWIWAAAFVIAAGSWVLFLWRDGNLGFPVLPRFNSGSSSSKDSTGSATMEHKPDYHVYKLSTKEKWTVITAAAAMLFVIGFIFYKSVLISLFFTSIALMAPRYWSARKAEIRKKRLQLSFRQMLYSLSTSLSAGRSVENAFREASTDLKFVYPDEDTDILFELDAINRKVENGLPLEKALAEFSSRAGVADITVFYEVFSICKRTGGDLVEVVRKTANQIGEKLETEQEIAVMIAQKKFESRIMSILPFVIIGFLSFGSADYMKPLYTLQGHLIMTVALLLIAAAASLSVKIMDINV</sequence>
<feature type="domain" description="Type II secretion system protein GspF" evidence="7">
    <location>
        <begin position="126"/>
        <end position="256"/>
    </location>
</feature>
<evidence type="ECO:0000313" key="8">
    <source>
        <dbReference type="EMBL" id="MFD2612168.1"/>
    </source>
</evidence>
<keyword evidence="4 6" id="KW-1133">Transmembrane helix</keyword>
<dbReference type="Pfam" id="PF00482">
    <property type="entry name" value="T2SSF"/>
    <property type="match status" value="1"/>
</dbReference>
<protein>
    <submittedName>
        <fullName evidence="8">Type II secretion system F family protein</fullName>
    </submittedName>
</protein>
<keyword evidence="3 6" id="KW-0812">Transmembrane</keyword>
<evidence type="ECO:0000256" key="1">
    <source>
        <dbReference type="ARBA" id="ARBA00004651"/>
    </source>
</evidence>
<accession>A0ABW5PB19</accession>
<proteinExistence type="predicted"/>
<dbReference type="EMBL" id="JBHUME010000005">
    <property type="protein sequence ID" value="MFD2612168.1"/>
    <property type="molecule type" value="Genomic_DNA"/>
</dbReference>